<evidence type="ECO:0000259" key="3">
    <source>
        <dbReference type="Pfam" id="PF01408"/>
    </source>
</evidence>
<keyword evidence="6" id="KW-1185">Reference proteome</keyword>
<dbReference type="Pfam" id="PF02894">
    <property type="entry name" value="GFO_IDH_MocA_C"/>
    <property type="match status" value="1"/>
</dbReference>
<dbReference type="InterPro" id="IPR000683">
    <property type="entry name" value="Gfo/Idh/MocA-like_OxRdtase_N"/>
</dbReference>
<comment type="similarity">
    <text evidence="1">Belongs to the Gfo/Idh/MocA family.</text>
</comment>
<dbReference type="Gene3D" id="3.40.50.720">
    <property type="entry name" value="NAD(P)-binding Rossmann-like Domain"/>
    <property type="match status" value="1"/>
</dbReference>
<feature type="domain" description="Gfo/Idh/MocA-like oxidoreductase N-terminal" evidence="3">
    <location>
        <begin position="7"/>
        <end position="121"/>
    </location>
</feature>
<evidence type="ECO:0000256" key="1">
    <source>
        <dbReference type="ARBA" id="ARBA00010928"/>
    </source>
</evidence>
<feature type="domain" description="Gfo/Idh/MocA-like oxidoreductase C-terminal" evidence="4">
    <location>
        <begin position="136"/>
        <end position="342"/>
    </location>
</feature>
<protein>
    <submittedName>
        <fullName evidence="5">Oxidoreductase</fullName>
    </submittedName>
</protein>
<evidence type="ECO:0000313" key="5">
    <source>
        <dbReference type="EMBL" id="MFC3879594.1"/>
    </source>
</evidence>
<sequence length="349" mass="39187">MMATPLKTVLVGYGSVAEKMHGPLIEVCEGLSLHAIVERSGDRCLEKFPNVKVLKSFEAALSDPSIQLVVITTPNEFHFPMAKAALEAGKHVVVDKPVTVQSVEAEQLKKLADEKGLICSVFQNRRFDGDFMTIQEIIQKDLLGELVYLESHFDRFRPELRENWRDEDVPGNGVTFDLGTHLIDQVVLQFGAPEFIQADIRKQRTHTIADDYFDITLDYGYFKARVTAGVLVNAPTPKFLLLGKKGSYQKFGLDVQEAAFKANEKPEGEDWGVESMDRFGTLYLEDHSRPYPTVPGDYRIFYNNIADAIHSGAELKVKMNQGIQVLKIIEASFESSQGKRSISRAEGQW</sequence>
<dbReference type="NCBIfam" id="NF008607">
    <property type="entry name" value="PRK11579.1"/>
    <property type="match status" value="1"/>
</dbReference>
<dbReference type="EMBL" id="JBHRZS010000006">
    <property type="protein sequence ID" value="MFC3879594.1"/>
    <property type="molecule type" value="Genomic_DNA"/>
</dbReference>
<dbReference type="PANTHER" id="PTHR43708:SF5">
    <property type="entry name" value="CONSERVED EXPRESSED OXIDOREDUCTASE (EUROFUNG)-RELATED"/>
    <property type="match status" value="1"/>
</dbReference>
<organism evidence="5 6">
    <name type="scientific">Algoriphagus namhaensis</name>
    <dbReference type="NCBI Taxonomy" id="915353"/>
    <lineage>
        <taxon>Bacteria</taxon>
        <taxon>Pseudomonadati</taxon>
        <taxon>Bacteroidota</taxon>
        <taxon>Cytophagia</taxon>
        <taxon>Cytophagales</taxon>
        <taxon>Cyclobacteriaceae</taxon>
        <taxon>Algoriphagus</taxon>
    </lineage>
</organism>
<evidence type="ECO:0000259" key="4">
    <source>
        <dbReference type="Pfam" id="PF02894"/>
    </source>
</evidence>
<dbReference type="PANTHER" id="PTHR43708">
    <property type="entry name" value="CONSERVED EXPRESSED OXIDOREDUCTASE (EUROFUNG)"/>
    <property type="match status" value="1"/>
</dbReference>
<proteinExistence type="inferred from homology"/>
<evidence type="ECO:0000256" key="2">
    <source>
        <dbReference type="ARBA" id="ARBA00023002"/>
    </source>
</evidence>
<dbReference type="Pfam" id="PF01408">
    <property type="entry name" value="GFO_IDH_MocA"/>
    <property type="match status" value="1"/>
</dbReference>
<comment type="caution">
    <text evidence="5">The sequence shown here is derived from an EMBL/GenBank/DDBJ whole genome shotgun (WGS) entry which is preliminary data.</text>
</comment>
<dbReference type="InterPro" id="IPR051317">
    <property type="entry name" value="Gfo/Idh/MocA_oxidoreduct"/>
</dbReference>
<evidence type="ECO:0000313" key="6">
    <source>
        <dbReference type="Proteomes" id="UP001595805"/>
    </source>
</evidence>
<dbReference type="InterPro" id="IPR036291">
    <property type="entry name" value="NAD(P)-bd_dom_sf"/>
</dbReference>
<dbReference type="InterPro" id="IPR004104">
    <property type="entry name" value="Gfo/Idh/MocA-like_OxRdtase_C"/>
</dbReference>
<dbReference type="Gene3D" id="3.30.360.10">
    <property type="entry name" value="Dihydrodipicolinate Reductase, domain 2"/>
    <property type="match status" value="1"/>
</dbReference>
<dbReference type="SUPFAM" id="SSF51735">
    <property type="entry name" value="NAD(P)-binding Rossmann-fold domains"/>
    <property type="match status" value="1"/>
</dbReference>
<keyword evidence="2" id="KW-0560">Oxidoreductase</keyword>
<gene>
    <name evidence="5" type="ORF">ACFOSV_05385</name>
</gene>
<accession>A0ABV8AQJ3</accession>
<dbReference type="Proteomes" id="UP001595805">
    <property type="component" value="Unassembled WGS sequence"/>
</dbReference>
<name>A0ABV8AQJ3_9BACT</name>
<reference evidence="6" key="1">
    <citation type="journal article" date="2019" name="Int. J. Syst. Evol. Microbiol.">
        <title>The Global Catalogue of Microorganisms (GCM) 10K type strain sequencing project: providing services to taxonomists for standard genome sequencing and annotation.</title>
        <authorList>
            <consortium name="The Broad Institute Genomics Platform"/>
            <consortium name="The Broad Institute Genome Sequencing Center for Infectious Disease"/>
            <person name="Wu L."/>
            <person name="Ma J."/>
        </authorList>
    </citation>
    <scope>NUCLEOTIDE SEQUENCE [LARGE SCALE GENOMIC DNA]</scope>
    <source>
        <strain evidence="6">CCUG 60523</strain>
    </source>
</reference>
<dbReference type="RefSeq" id="WP_377904162.1">
    <property type="nucleotide sequence ID" value="NZ_JBHRZS010000006.1"/>
</dbReference>